<dbReference type="RefSeq" id="WP_135804505.1">
    <property type="nucleotide sequence ID" value="NZ_SRPF01000007.1"/>
</dbReference>
<name>A0A4Z1C6F5_9GAMM</name>
<dbReference type="EMBL" id="SRPF01000007">
    <property type="protein sequence ID" value="TGN38125.1"/>
    <property type="molecule type" value="Genomic_DNA"/>
</dbReference>
<gene>
    <name evidence="2" type="ORF">E5Q11_16245</name>
</gene>
<evidence type="ECO:0008006" key="4">
    <source>
        <dbReference type="Google" id="ProtNLM"/>
    </source>
</evidence>
<sequence>MTGNEAHRQYYLAAAGVRMWYARRPLPGAAPSPEFDFSREEVQSEVVRPEQPEPELQPRVAPPLRSQPARPKSVDLQSLMATPEVDQSLPEPTVPREPVIAEPETPHAPLAAHLGIWDTEKYILISQWSDQASERLQDSLAANLLKALGQQKVGSRRMLHWPVFRNPYIPGNSVEDFRDLLARTIRPGDDRSIILLGVMGSSQTEQRQHCLGSLLRHLSVDFPNSLAELSASPGQKRDLWAALKSRYSV</sequence>
<evidence type="ECO:0000313" key="2">
    <source>
        <dbReference type="EMBL" id="TGN38125.1"/>
    </source>
</evidence>
<dbReference type="Proteomes" id="UP000298325">
    <property type="component" value="Unassembled WGS sequence"/>
</dbReference>
<protein>
    <recommendedName>
        <fullName evidence="4">2-isopropylmalate synthase</fullName>
    </recommendedName>
</protein>
<feature type="region of interest" description="Disordered" evidence="1">
    <location>
        <begin position="30"/>
        <end position="73"/>
    </location>
</feature>
<dbReference type="AlphaFoldDB" id="A0A4Z1C6F5"/>
<feature type="compositionally biased region" description="Basic and acidic residues" evidence="1">
    <location>
        <begin position="36"/>
        <end position="51"/>
    </location>
</feature>
<dbReference type="OrthoDB" id="6362681at2"/>
<comment type="caution">
    <text evidence="2">The sequence shown here is derived from an EMBL/GenBank/DDBJ whole genome shotgun (WGS) entry which is preliminary data.</text>
</comment>
<keyword evidence="3" id="KW-1185">Reference proteome</keyword>
<organism evidence="2 3">
    <name type="scientific">Marinobacter confluentis</name>
    <dbReference type="NCBI Taxonomy" id="1697557"/>
    <lineage>
        <taxon>Bacteria</taxon>
        <taxon>Pseudomonadati</taxon>
        <taxon>Pseudomonadota</taxon>
        <taxon>Gammaproteobacteria</taxon>
        <taxon>Pseudomonadales</taxon>
        <taxon>Marinobacteraceae</taxon>
        <taxon>Marinobacter</taxon>
    </lineage>
</organism>
<proteinExistence type="predicted"/>
<accession>A0A4Z1C6F5</accession>
<evidence type="ECO:0000313" key="3">
    <source>
        <dbReference type="Proteomes" id="UP000298325"/>
    </source>
</evidence>
<reference evidence="2 3" key="1">
    <citation type="submission" date="2019-04" db="EMBL/GenBank/DDBJ databases">
        <authorList>
            <person name="Park S."/>
            <person name="Yoon J.-H."/>
        </authorList>
    </citation>
    <scope>NUCLEOTIDE SEQUENCE [LARGE SCALE GENOMIC DNA]</scope>
    <source>
        <strain evidence="2 3">HJM-18</strain>
    </source>
</reference>
<evidence type="ECO:0000256" key="1">
    <source>
        <dbReference type="SAM" id="MobiDB-lite"/>
    </source>
</evidence>